<feature type="region of interest" description="Disordered" evidence="1">
    <location>
        <begin position="1"/>
        <end position="31"/>
    </location>
</feature>
<keyword evidence="2" id="KW-0812">Transmembrane</keyword>
<feature type="transmembrane region" description="Helical" evidence="2">
    <location>
        <begin position="228"/>
        <end position="251"/>
    </location>
</feature>
<evidence type="ECO:0000313" key="4">
    <source>
        <dbReference type="Proteomes" id="UP001280581"/>
    </source>
</evidence>
<evidence type="ECO:0000313" key="3">
    <source>
        <dbReference type="EMBL" id="KAK3197443.1"/>
    </source>
</evidence>
<feature type="transmembrane region" description="Helical" evidence="2">
    <location>
        <begin position="159"/>
        <end position="183"/>
    </location>
</feature>
<evidence type="ECO:0000256" key="2">
    <source>
        <dbReference type="SAM" id="Phobius"/>
    </source>
</evidence>
<accession>A0AAN6RCD2</accession>
<gene>
    <name evidence="3" type="ORF">GRF29_216g175506</name>
</gene>
<feature type="region of interest" description="Disordered" evidence="1">
    <location>
        <begin position="64"/>
        <end position="122"/>
    </location>
</feature>
<reference evidence="3 4" key="1">
    <citation type="submission" date="2021-02" db="EMBL/GenBank/DDBJ databases">
        <title>Genome assembly of Pseudopithomyces chartarum.</title>
        <authorList>
            <person name="Jauregui R."/>
            <person name="Singh J."/>
            <person name="Voisey C."/>
        </authorList>
    </citation>
    <scope>NUCLEOTIDE SEQUENCE [LARGE SCALE GENOMIC DNA]</scope>
    <source>
        <strain evidence="3 4">AGR01</strain>
    </source>
</reference>
<keyword evidence="2" id="KW-1133">Transmembrane helix</keyword>
<feature type="transmembrane region" description="Helical" evidence="2">
    <location>
        <begin position="257"/>
        <end position="273"/>
    </location>
</feature>
<organism evidence="3 4">
    <name type="scientific">Pseudopithomyces chartarum</name>
    <dbReference type="NCBI Taxonomy" id="1892770"/>
    <lineage>
        <taxon>Eukaryota</taxon>
        <taxon>Fungi</taxon>
        <taxon>Dikarya</taxon>
        <taxon>Ascomycota</taxon>
        <taxon>Pezizomycotina</taxon>
        <taxon>Dothideomycetes</taxon>
        <taxon>Pleosporomycetidae</taxon>
        <taxon>Pleosporales</taxon>
        <taxon>Massarineae</taxon>
        <taxon>Didymosphaeriaceae</taxon>
        <taxon>Pseudopithomyces</taxon>
    </lineage>
</organism>
<keyword evidence="4" id="KW-1185">Reference proteome</keyword>
<feature type="transmembrane region" description="Helical" evidence="2">
    <location>
        <begin position="131"/>
        <end position="153"/>
    </location>
</feature>
<protein>
    <submittedName>
        <fullName evidence="3">Uncharacterized protein</fullName>
    </submittedName>
</protein>
<dbReference type="AlphaFoldDB" id="A0AAN6RCD2"/>
<dbReference type="EMBL" id="WVTA01000018">
    <property type="protein sequence ID" value="KAK3197443.1"/>
    <property type="molecule type" value="Genomic_DNA"/>
</dbReference>
<dbReference type="Proteomes" id="UP001280581">
    <property type="component" value="Unassembled WGS sequence"/>
</dbReference>
<sequence>MSNPTRRPLTPVANSSTTSSTTLLSGAGRVVHRRVASTPTPNTHIPMPGTAMIPIRSHVRHNPWTITHYPPSSPPTPDNFTHSTSHNIDISTHTQGPTTPAARHPPTFISFPELNPSTHSSSTNHTTDTMIYYMTLALLLAFTLSTLPLTLAFEASLYLIYVLAGFLFQLVVWPVLGLTAIYLSYPWSGSKYGHGGATDAWLEADCFPPIDHDDEDKMEDEGQNVWELLSLLGSWGWFWVIVGVWMGIWWAVCEWKWWVIGGVVLVAGMKNVVGG</sequence>
<feature type="compositionally biased region" description="Low complexity" evidence="1">
    <location>
        <begin position="15"/>
        <end position="25"/>
    </location>
</feature>
<comment type="caution">
    <text evidence="3">The sequence shown here is derived from an EMBL/GenBank/DDBJ whole genome shotgun (WGS) entry which is preliminary data.</text>
</comment>
<keyword evidence="2" id="KW-0472">Membrane</keyword>
<name>A0AAN6RCD2_9PLEO</name>
<proteinExistence type="predicted"/>
<feature type="compositionally biased region" description="Polar residues" evidence="1">
    <location>
        <begin position="78"/>
        <end position="98"/>
    </location>
</feature>
<evidence type="ECO:0000256" key="1">
    <source>
        <dbReference type="SAM" id="MobiDB-lite"/>
    </source>
</evidence>